<feature type="transmembrane region" description="Helical" evidence="1">
    <location>
        <begin position="7"/>
        <end position="26"/>
    </location>
</feature>
<protein>
    <recommendedName>
        <fullName evidence="4">DUF304 domain-containing protein</fullName>
    </recommendedName>
</protein>
<accession>A0A7L7KQG8</accession>
<gene>
    <name evidence="2" type="ORF">G4Z02_04600</name>
</gene>
<sequence length="136" mass="15758">MKANITMSPWIVFLFIVIMVLFLLQGFDLIDVITIIGVVLIVTYYVLGFIRRKDALVITDDKMIVKTPIKTREFDIKDISMVQLSSRESGVIKALYKNEVVTLCSNIYSRKAEDILQYLITTFPHIKETHQLRKDM</sequence>
<proteinExistence type="predicted"/>
<evidence type="ECO:0000256" key="1">
    <source>
        <dbReference type="SAM" id="Phobius"/>
    </source>
</evidence>
<dbReference type="KEGG" id="xcl:G4Z02_04600"/>
<evidence type="ECO:0000313" key="3">
    <source>
        <dbReference type="Proteomes" id="UP000514720"/>
    </source>
</evidence>
<dbReference type="Proteomes" id="UP000514720">
    <property type="component" value="Chromosome"/>
</dbReference>
<dbReference type="AlphaFoldDB" id="A0A7L7KQG8"/>
<keyword evidence="3" id="KW-1185">Reference proteome</keyword>
<keyword evidence="1" id="KW-0472">Membrane</keyword>
<evidence type="ECO:0000313" key="2">
    <source>
        <dbReference type="EMBL" id="QMS85050.1"/>
    </source>
</evidence>
<feature type="transmembrane region" description="Helical" evidence="1">
    <location>
        <begin position="32"/>
        <end position="50"/>
    </location>
</feature>
<dbReference type="EMBL" id="CP048914">
    <property type="protein sequence ID" value="QMS85050.1"/>
    <property type="molecule type" value="Genomic_DNA"/>
</dbReference>
<evidence type="ECO:0008006" key="4">
    <source>
        <dbReference type="Google" id="ProtNLM"/>
    </source>
</evidence>
<name>A0A7L7KQG8_9MOLU</name>
<reference evidence="2 3" key="1">
    <citation type="submission" date="2020-02" db="EMBL/GenBank/DDBJ databases">
        <authorList>
            <person name="Zheng R.K."/>
            <person name="Sun C.M."/>
        </authorList>
    </citation>
    <scope>NUCLEOTIDE SEQUENCE [LARGE SCALE GENOMIC DNA]</scope>
    <source>
        <strain evidence="3">zrk13</strain>
    </source>
</reference>
<keyword evidence="1" id="KW-0812">Transmembrane</keyword>
<keyword evidence="1" id="KW-1133">Transmembrane helix</keyword>
<dbReference type="RefSeq" id="WP_258878676.1">
    <property type="nucleotide sequence ID" value="NZ_CP048914.1"/>
</dbReference>
<organism evidence="2 3">
    <name type="scientific">Candidatus Xianfuyuplasma coldseepsis</name>
    <dbReference type="NCBI Taxonomy" id="2782163"/>
    <lineage>
        <taxon>Bacteria</taxon>
        <taxon>Bacillati</taxon>
        <taxon>Mycoplasmatota</taxon>
        <taxon>Mollicutes</taxon>
        <taxon>Candidatus Izemoplasmatales</taxon>
        <taxon>Candidatus Izemoplasmataceae</taxon>
        <taxon>Candidatus Xianfuyuplasma</taxon>
    </lineage>
</organism>